<dbReference type="Gene3D" id="3.90.79.10">
    <property type="entry name" value="Nucleoside Triphosphate Pyrophosphohydrolase"/>
    <property type="match status" value="1"/>
</dbReference>
<protein>
    <recommendedName>
        <fullName evidence="5">Nudix hydrolase domain-containing protein</fullName>
    </recommendedName>
</protein>
<dbReference type="PROSITE" id="PS00893">
    <property type="entry name" value="NUDIX_BOX"/>
    <property type="match status" value="1"/>
</dbReference>
<dbReference type="InterPro" id="IPR015797">
    <property type="entry name" value="NUDIX_hydrolase-like_dom_sf"/>
</dbReference>
<evidence type="ECO:0000256" key="2">
    <source>
        <dbReference type="ARBA" id="ARBA00005582"/>
    </source>
</evidence>
<dbReference type="GO" id="GO:0016787">
    <property type="term" value="F:hydrolase activity"/>
    <property type="evidence" value="ECO:0007669"/>
    <property type="project" value="UniProtKB-KW"/>
</dbReference>
<dbReference type="InterPro" id="IPR020476">
    <property type="entry name" value="Nudix_hydrolase"/>
</dbReference>
<organism evidence="6 7">
    <name type="scientific">Cellulomonas composti</name>
    <dbReference type="NCBI Taxonomy" id="266130"/>
    <lineage>
        <taxon>Bacteria</taxon>
        <taxon>Bacillati</taxon>
        <taxon>Actinomycetota</taxon>
        <taxon>Actinomycetes</taxon>
        <taxon>Micrococcales</taxon>
        <taxon>Cellulomonadaceae</taxon>
        <taxon>Cellulomonas</taxon>
    </lineage>
</organism>
<dbReference type="OrthoDB" id="9804442at2"/>
<dbReference type="CDD" id="cd02883">
    <property type="entry name" value="NUDIX_Hydrolase"/>
    <property type="match status" value="1"/>
</dbReference>
<dbReference type="AlphaFoldDB" id="A0A511J9S3"/>
<comment type="cofactor">
    <cofactor evidence="1">
        <name>Mg(2+)</name>
        <dbReference type="ChEBI" id="CHEBI:18420"/>
    </cofactor>
</comment>
<dbReference type="PANTHER" id="PTHR43046:SF14">
    <property type="entry name" value="MUTT_NUDIX FAMILY PROTEIN"/>
    <property type="match status" value="1"/>
</dbReference>
<evidence type="ECO:0000256" key="1">
    <source>
        <dbReference type="ARBA" id="ARBA00001946"/>
    </source>
</evidence>
<evidence type="ECO:0000259" key="5">
    <source>
        <dbReference type="PROSITE" id="PS51462"/>
    </source>
</evidence>
<accession>A0A511J9S3</accession>
<evidence type="ECO:0000313" key="7">
    <source>
        <dbReference type="Proteomes" id="UP000321720"/>
    </source>
</evidence>
<dbReference type="Pfam" id="PF00293">
    <property type="entry name" value="NUDIX"/>
    <property type="match status" value="1"/>
</dbReference>
<dbReference type="SUPFAM" id="SSF55811">
    <property type="entry name" value="Nudix"/>
    <property type="match status" value="1"/>
</dbReference>
<evidence type="ECO:0000256" key="4">
    <source>
        <dbReference type="RuleBase" id="RU003476"/>
    </source>
</evidence>
<sequence>MDLRVAAYAVITDDEGRMLLPHWGEGELHGWTLPGGGLEPGEHPDQAVVREVFEETGYHVELDGLLGIDSIVVPSAVRVDPTQPDLQALRVIYRAHVVAGSLTVEADGTTDDVGWFAPHEVDALDRVPAVDVARRFAGLLVD</sequence>
<dbReference type="PANTHER" id="PTHR43046">
    <property type="entry name" value="GDP-MANNOSE MANNOSYL HYDROLASE"/>
    <property type="match status" value="1"/>
</dbReference>
<proteinExistence type="inferred from homology"/>
<keyword evidence="7" id="KW-1185">Reference proteome</keyword>
<reference evidence="6 7" key="1">
    <citation type="submission" date="2019-07" db="EMBL/GenBank/DDBJ databases">
        <title>Whole genome shotgun sequence of Cellulomonas composti NBRC 100758.</title>
        <authorList>
            <person name="Hosoyama A."/>
            <person name="Uohara A."/>
            <person name="Ohji S."/>
            <person name="Ichikawa N."/>
        </authorList>
    </citation>
    <scope>NUCLEOTIDE SEQUENCE [LARGE SCALE GENOMIC DNA]</scope>
    <source>
        <strain evidence="6 7">NBRC 100758</strain>
    </source>
</reference>
<dbReference type="InterPro" id="IPR000086">
    <property type="entry name" value="NUDIX_hydrolase_dom"/>
</dbReference>
<name>A0A511J9S3_9CELL</name>
<dbReference type="RefSeq" id="WP_146842413.1">
    <property type="nucleotide sequence ID" value="NZ_BJWG01000005.1"/>
</dbReference>
<dbReference type="PRINTS" id="PR00502">
    <property type="entry name" value="NUDIXFAMILY"/>
</dbReference>
<gene>
    <name evidence="6" type="ORF">CCO02nite_13860</name>
</gene>
<dbReference type="InterPro" id="IPR020084">
    <property type="entry name" value="NUDIX_hydrolase_CS"/>
</dbReference>
<evidence type="ECO:0000256" key="3">
    <source>
        <dbReference type="ARBA" id="ARBA00022801"/>
    </source>
</evidence>
<dbReference type="PROSITE" id="PS51462">
    <property type="entry name" value="NUDIX"/>
    <property type="match status" value="1"/>
</dbReference>
<comment type="caution">
    <text evidence="6">The sequence shown here is derived from an EMBL/GenBank/DDBJ whole genome shotgun (WGS) entry which is preliminary data.</text>
</comment>
<comment type="similarity">
    <text evidence="2 4">Belongs to the Nudix hydrolase family.</text>
</comment>
<dbReference type="Proteomes" id="UP000321720">
    <property type="component" value="Unassembled WGS sequence"/>
</dbReference>
<feature type="domain" description="Nudix hydrolase" evidence="5">
    <location>
        <begin position="2"/>
        <end position="140"/>
    </location>
</feature>
<evidence type="ECO:0000313" key="6">
    <source>
        <dbReference type="EMBL" id="GEL94728.1"/>
    </source>
</evidence>
<keyword evidence="3 4" id="KW-0378">Hydrolase</keyword>
<dbReference type="EMBL" id="BJWG01000005">
    <property type="protein sequence ID" value="GEL94728.1"/>
    <property type="molecule type" value="Genomic_DNA"/>
</dbReference>